<keyword evidence="1" id="KW-1133">Transmembrane helix</keyword>
<name>A0A0M8PA31_9EURO</name>
<evidence type="ECO:0000256" key="1">
    <source>
        <dbReference type="SAM" id="Phobius"/>
    </source>
</evidence>
<keyword evidence="1" id="KW-0472">Membrane</keyword>
<feature type="transmembrane region" description="Helical" evidence="1">
    <location>
        <begin position="73"/>
        <end position="92"/>
    </location>
</feature>
<evidence type="ECO:0000313" key="2">
    <source>
        <dbReference type="EMBL" id="KOS46667.1"/>
    </source>
</evidence>
<gene>
    <name evidence="2" type="ORF">ACN38_g2432</name>
</gene>
<protein>
    <submittedName>
        <fullName evidence="2">Uncharacterized protein</fullName>
    </submittedName>
</protein>
<proteinExistence type="predicted"/>
<dbReference type="EMBL" id="LHQQ01000026">
    <property type="protein sequence ID" value="KOS46667.1"/>
    <property type="molecule type" value="Genomic_DNA"/>
</dbReference>
<dbReference type="Proteomes" id="UP000037696">
    <property type="component" value="Unassembled WGS sequence"/>
</dbReference>
<feature type="transmembrane region" description="Helical" evidence="1">
    <location>
        <begin position="47"/>
        <end position="67"/>
    </location>
</feature>
<organism evidence="2 3">
    <name type="scientific">Penicillium nordicum</name>
    <dbReference type="NCBI Taxonomy" id="229535"/>
    <lineage>
        <taxon>Eukaryota</taxon>
        <taxon>Fungi</taxon>
        <taxon>Dikarya</taxon>
        <taxon>Ascomycota</taxon>
        <taxon>Pezizomycotina</taxon>
        <taxon>Eurotiomycetes</taxon>
        <taxon>Eurotiomycetidae</taxon>
        <taxon>Eurotiales</taxon>
        <taxon>Aspergillaceae</taxon>
        <taxon>Penicillium</taxon>
    </lineage>
</organism>
<keyword evidence="1" id="KW-0812">Transmembrane</keyword>
<comment type="caution">
    <text evidence="2">The sequence shown here is derived from an EMBL/GenBank/DDBJ whole genome shotgun (WGS) entry which is preliminary data.</text>
</comment>
<keyword evidence="3" id="KW-1185">Reference proteome</keyword>
<sequence>MDRMREKISPILTYCRQFMRKFSWNSAVEGERRWISKFVIFKTPYGWIRLWGMIVAFQFSFWFFLGFLFERGLFLLLSLLSFLCFVLVNCLLSRWLFFRPGGICFDLLQPQQTQNIVAVVLNPLSFVSFQ</sequence>
<dbReference type="AlphaFoldDB" id="A0A0M8PA31"/>
<reference evidence="2 3" key="1">
    <citation type="submission" date="2015-08" db="EMBL/GenBank/DDBJ databases">
        <title>Genome sequencing of Penicillium nordicum.</title>
        <authorList>
            <person name="Nguyen H.D."/>
            <person name="Seifert K.A."/>
        </authorList>
    </citation>
    <scope>NUCLEOTIDE SEQUENCE [LARGE SCALE GENOMIC DNA]</scope>
    <source>
        <strain evidence="2 3">DAOMC 185683</strain>
    </source>
</reference>
<accession>A0A0M8PA31</accession>
<evidence type="ECO:0000313" key="3">
    <source>
        <dbReference type="Proteomes" id="UP000037696"/>
    </source>
</evidence>